<dbReference type="Gene3D" id="1.10.260.40">
    <property type="entry name" value="lambda repressor-like DNA-binding domains"/>
    <property type="match status" value="1"/>
</dbReference>
<dbReference type="RefSeq" id="WP_230867533.1">
    <property type="nucleotide sequence ID" value="NZ_CP046640.1"/>
</dbReference>
<proteinExistence type="predicted"/>
<sequence>MKLGEKLKKLRIENKMTQEDLAKKIGVSRGTVAGYETQDKNPKYKTLKKIASVLNCSIDYLLNNPSTLVEENKNSNFDLQKYITKINERRDLQLLLQEVDKLNSNSVYRIIELLKIIDDEVKNRN</sequence>
<dbReference type="PANTHER" id="PTHR46558">
    <property type="entry name" value="TRACRIPTIONAL REGULATORY PROTEIN-RELATED-RELATED"/>
    <property type="match status" value="1"/>
</dbReference>
<dbReference type="KEGG" id="ifn:GM661_14825"/>
<evidence type="ECO:0000259" key="2">
    <source>
        <dbReference type="PROSITE" id="PS50943"/>
    </source>
</evidence>
<accession>A0A8A7KHV9</accession>
<keyword evidence="1" id="KW-0238">DNA-binding</keyword>
<dbReference type="GO" id="GO:0003677">
    <property type="term" value="F:DNA binding"/>
    <property type="evidence" value="ECO:0007669"/>
    <property type="project" value="UniProtKB-KW"/>
</dbReference>
<dbReference type="SMART" id="SM00530">
    <property type="entry name" value="HTH_XRE"/>
    <property type="match status" value="1"/>
</dbReference>
<organism evidence="3 4">
    <name type="scientific">Iocasia fonsfrigidae</name>
    <dbReference type="NCBI Taxonomy" id="2682810"/>
    <lineage>
        <taxon>Bacteria</taxon>
        <taxon>Bacillati</taxon>
        <taxon>Bacillota</taxon>
        <taxon>Clostridia</taxon>
        <taxon>Halanaerobiales</taxon>
        <taxon>Halanaerobiaceae</taxon>
        <taxon>Iocasia</taxon>
    </lineage>
</organism>
<protein>
    <submittedName>
        <fullName evidence="3">Helix-turn-helix domain-containing protein</fullName>
    </submittedName>
</protein>
<dbReference type="EMBL" id="CP046640">
    <property type="protein sequence ID" value="QTL99139.1"/>
    <property type="molecule type" value="Genomic_DNA"/>
</dbReference>
<reference evidence="3" key="1">
    <citation type="submission" date="2019-12" db="EMBL/GenBank/DDBJ databases">
        <authorList>
            <person name="zhang j."/>
            <person name="sun C.M."/>
        </authorList>
    </citation>
    <scope>NUCLEOTIDE SEQUENCE</scope>
    <source>
        <strain evidence="3">NS-1</strain>
    </source>
</reference>
<evidence type="ECO:0000313" key="4">
    <source>
        <dbReference type="Proteomes" id="UP000665020"/>
    </source>
</evidence>
<dbReference type="InterPro" id="IPR001387">
    <property type="entry name" value="Cro/C1-type_HTH"/>
</dbReference>
<feature type="domain" description="HTH cro/C1-type" evidence="2">
    <location>
        <begin position="7"/>
        <end position="61"/>
    </location>
</feature>
<dbReference type="AlphaFoldDB" id="A0A8A7KHV9"/>
<dbReference type="Pfam" id="PF01381">
    <property type="entry name" value="HTH_3"/>
    <property type="match status" value="1"/>
</dbReference>
<dbReference type="InterPro" id="IPR010982">
    <property type="entry name" value="Lambda_DNA-bd_dom_sf"/>
</dbReference>
<dbReference type="PROSITE" id="PS50943">
    <property type="entry name" value="HTH_CROC1"/>
    <property type="match status" value="1"/>
</dbReference>
<name>A0A8A7KHV9_9FIRM</name>
<keyword evidence="4" id="KW-1185">Reference proteome</keyword>
<dbReference type="CDD" id="cd00093">
    <property type="entry name" value="HTH_XRE"/>
    <property type="match status" value="1"/>
</dbReference>
<evidence type="ECO:0000256" key="1">
    <source>
        <dbReference type="ARBA" id="ARBA00023125"/>
    </source>
</evidence>
<evidence type="ECO:0000313" key="3">
    <source>
        <dbReference type="EMBL" id="QTL99139.1"/>
    </source>
</evidence>
<dbReference type="SUPFAM" id="SSF47413">
    <property type="entry name" value="lambda repressor-like DNA-binding domains"/>
    <property type="match status" value="1"/>
</dbReference>
<gene>
    <name evidence="3" type="ORF">GM661_14825</name>
</gene>
<dbReference type="Proteomes" id="UP000665020">
    <property type="component" value="Chromosome"/>
</dbReference>
<dbReference type="PANTHER" id="PTHR46558:SF11">
    <property type="entry name" value="HTH-TYPE TRANSCRIPTIONAL REGULATOR XRE"/>
    <property type="match status" value="1"/>
</dbReference>